<evidence type="ECO:0000313" key="5">
    <source>
        <dbReference type="Proteomes" id="UP000515154"/>
    </source>
</evidence>
<evidence type="ECO:0000256" key="1">
    <source>
        <dbReference type="ARBA" id="ARBA00004123"/>
    </source>
</evidence>
<dbReference type="RefSeq" id="XP_029652907.1">
    <property type="nucleotide sequence ID" value="XM_029797047.2"/>
</dbReference>
<dbReference type="KEGG" id="osn:115226072"/>
<evidence type="ECO:0000313" key="6">
    <source>
        <dbReference type="RefSeq" id="XP_029652907.1"/>
    </source>
</evidence>
<dbReference type="PANTHER" id="PTHR47187:SF1">
    <property type="entry name" value="NFATC2-INTERACTING PROTEIN"/>
    <property type="match status" value="1"/>
</dbReference>
<protein>
    <submittedName>
        <fullName evidence="6">NFATC2-interacting protein-like isoform X1</fullName>
    </submittedName>
    <submittedName>
        <fullName evidence="7">NFATC2-interacting protein-like isoform X2</fullName>
    </submittedName>
</protein>
<evidence type="ECO:0000256" key="2">
    <source>
        <dbReference type="ARBA" id="ARBA00023242"/>
    </source>
</evidence>
<dbReference type="PROSITE" id="PS50053">
    <property type="entry name" value="UBIQUITIN_2"/>
    <property type="match status" value="1"/>
</dbReference>
<dbReference type="InterPro" id="IPR052324">
    <property type="entry name" value="NFATC2-Int_DNA_Repair"/>
</dbReference>
<dbReference type="CDD" id="cd17078">
    <property type="entry name" value="Ubl_SLD1_NFATC2ip"/>
    <property type="match status" value="1"/>
</dbReference>
<feature type="region of interest" description="Disordered" evidence="3">
    <location>
        <begin position="105"/>
        <end position="163"/>
    </location>
</feature>
<reference evidence="6 7" key="1">
    <citation type="submission" date="2025-08" db="UniProtKB">
        <authorList>
            <consortium name="RefSeq"/>
        </authorList>
    </citation>
    <scope>IDENTIFICATION</scope>
</reference>
<dbReference type="AlphaFoldDB" id="A0A6P7TU61"/>
<dbReference type="CDD" id="cd01763">
    <property type="entry name" value="Ubl_SUMO_like"/>
    <property type="match status" value="1"/>
</dbReference>
<dbReference type="GO" id="GO:0005634">
    <property type="term" value="C:nucleus"/>
    <property type="evidence" value="ECO:0007669"/>
    <property type="project" value="UniProtKB-SubCell"/>
</dbReference>
<evidence type="ECO:0000313" key="7">
    <source>
        <dbReference type="RefSeq" id="XP_036370869.1"/>
    </source>
</evidence>
<comment type="subcellular location">
    <subcellularLocation>
        <location evidence="1">Nucleus</location>
    </subcellularLocation>
</comment>
<dbReference type="InterPro" id="IPR000626">
    <property type="entry name" value="Ubiquitin-like_dom"/>
</dbReference>
<evidence type="ECO:0000259" key="4">
    <source>
        <dbReference type="PROSITE" id="PS50053"/>
    </source>
</evidence>
<feature type="domain" description="Ubiquitin-like" evidence="4">
    <location>
        <begin position="351"/>
        <end position="425"/>
    </location>
</feature>
<feature type="region of interest" description="Disordered" evidence="3">
    <location>
        <begin position="34"/>
        <end position="71"/>
    </location>
</feature>
<dbReference type="InterPro" id="IPR029071">
    <property type="entry name" value="Ubiquitin-like_domsf"/>
</dbReference>
<dbReference type="SUPFAM" id="SSF54236">
    <property type="entry name" value="Ubiquitin-like"/>
    <property type="match status" value="2"/>
</dbReference>
<dbReference type="PANTHER" id="PTHR47187">
    <property type="entry name" value="NFATC2-INTERACTING PROTEIN"/>
    <property type="match status" value="1"/>
</dbReference>
<dbReference type="Proteomes" id="UP000515154">
    <property type="component" value="Linkage group LG29"/>
</dbReference>
<name>A0A6P7TU61_9MOLL</name>
<sequence>MVGARASKRQCTSKNNNREVLSDFNEKLLECVELSDSHTSDSSCDSSSPIVKRHRKTKRKVLDPSQIESSENVQVYSSIAKKSFEKIHSAQFDFSAFCVGTNEDHAERTAENSNTGETETPGTTASHEENNFQSSPSPPTPPPPLRIRNTRRLSSRTEISRKITTIKSNIRKFDQMLHSSQIPFEKHTPSASGMMTTTRGGSSNEVCVLDDSVIIVDDDDGDNDNDDCCICEEGSGGGRRTNRRGRINSGHESHTSIPENRRIVVMVKVELEVKRFEMNYNDTFCQLFADLARDLQVTEDRLILLLNDTTIHQNESPASVQLRVSDILVCLVSVDTDCGQNMAKRTGPNIFQLVIQSNGQKRCNVNMSVGKFETIQSVLDIYRKQQNLNTDLLKLYFDGELLNTTLTPAAYGIEDGDCLDLVVET</sequence>
<gene>
    <name evidence="6 7" type="primary">LOC115226072</name>
</gene>
<keyword evidence="2" id="KW-0539">Nucleus</keyword>
<dbReference type="RefSeq" id="XP_036370869.1">
    <property type="nucleotide sequence ID" value="XM_036514976.1"/>
</dbReference>
<accession>A0A6P7TU61</accession>
<proteinExistence type="predicted"/>
<dbReference type="Gene3D" id="3.10.20.90">
    <property type="entry name" value="Phosphatidylinositol 3-kinase Catalytic Subunit, Chain A, domain 1"/>
    <property type="match status" value="2"/>
</dbReference>
<organism evidence="5 6">
    <name type="scientific">Octopus sinensis</name>
    <name type="common">East Asian common octopus</name>
    <dbReference type="NCBI Taxonomy" id="2607531"/>
    <lineage>
        <taxon>Eukaryota</taxon>
        <taxon>Metazoa</taxon>
        <taxon>Spiralia</taxon>
        <taxon>Lophotrochozoa</taxon>
        <taxon>Mollusca</taxon>
        <taxon>Cephalopoda</taxon>
        <taxon>Coleoidea</taxon>
        <taxon>Octopodiformes</taxon>
        <taxon>Octopoda</taxon>
        <taxon>Incirrata</taxon>
        <taxon>Octopodidae</taxon>
        <taxon>Octopus</taxon>
    </lineage>
</organism>
<keyword evidence="5" id="KW-1185">Reference proteome</keyword>
<evidence type="ECO:0000256" key="3">
    <source>
        <dbReference type="SAM" id="MobiDB-lite"/>
    </source>
</evidence>
<dbReference type="GO" id="GO:0045944">
    <property type="term" value="P:positive regulation of transcription by RNA polymerase II"/>
    <property type="evidence" value="ECO:0007669"/>
    <property type="project" value="TreeGrafter"/>
</dbReference>
<dbReference type="Pfam" id="PF11976">
    <property type="entry name" value="Rad60-SLD"/>
    <property type="match status" value="1"/>
</dbReference>
<feature type="compositionally biased region" description="Pro residues" evidence="3">
    <location>
        <begin position="136"/>
        <end position="145"/>
    </location>
</feature>
<feature type="compositionally biased region" description="Polar residues" evidence="3">
    <location>
        <begin position="111"/>
        <end position="125"/>
    </location>
</feature>
<dbReference type="InterPro" id="IPR022617">
    <property type="entry name" value="Rad60/SUMO-like_dom"/>
</dbReference>